<evidence type="ECO:0008006" key="4">
    <source>
        <dbReference type="Google" id="ProtNLM"/>
    </source>
</evidence>
<accession>X8IUY7</accession>
<organism evidence="2 3">
    <name type="scientific">Rhizoctonia solani AG-3 Rhs1AP</name>
    <dbReference type="NCBI Taxonomy" id="1086054"/>
    <lineage>
        <taxon>Eukaryota</taxon>
        <taxon>Fungi</taxon>
        <taxon>Dikarya</taxon>
        <taxon>Basidiomycota</taxon>
        <taxon>Agaricomycotina</taxon>
        <taxon>Agaricomycetes</taxon>
        <taxon>Cantharellales</taxon>
        <taxon>Ceratobasidiaceae</taxon>
        <taxon>Rhizoctonia</taxon>
    </lineage>
</organism>
<evidence type="ECO:0000256" key="1">
    <source>
        <dbReference type="SAM" id="MobiDB-lite"/>
    </source>
</evidence>
<dbReference type="EMBL" id="JATN01000322">
    <property type="protein sequence ID" value="EUC53953.1"/>
    <property type="molecule type" value="Genomic_DNA"/>
</dbReference>
<gene>
    <name evidence="2" type="ORF">RSOL_021810</name>
</gene>
<dbReference type="Proteomes" id="UP000030108">
    <property type="component" value="Unassembled WGS sequence"/>
</dbReference>
<evidence type="ECO:0000313" key="3">
    <source>
        <dbReference type="Proteomes" id="UP000030108"/>
    </source>
</evidence>
<feature type="non-terminal residue" evidence="2">
    <location>
        <position position="354"/>
    </location>
</feature>
<feature type="region of interest" description="Disordered" evidence="1">
    <location>
        <begin position="1"/>
        <end position="82"/>
    </location>
</feature>
<proteinExistence type="predicted"/>
<sequence length="354" mass="40365">MRKHGPKATGSDSAGEDDGGEAEDIDIRSEMAEGNEEMQEPASQTSRTMAHDAHPDAHPDEQANKPDDVQDEAPELKDEDGFRNINAGDFCEYEQWYTKDNLGEDVEMHKEVDSIIMLAICQFGRVTQSNYEHIQYSYCHKINLLSQYCLRTRIARLSGVDPRNIECCINSCHTFNGKYTDTACRFPEICKVMLFGKAEAPVKCSSMEQIYAEYPDTILRFPQLRGFPLNDHWTFHAWLAYIPEHAGRWGKLRIPDGGDCIRCAAVVDPLSPYGKRDSSFVWYTFQKDANKNYQNLEPRMVNAFGYGRLDFIVALTLPPNKTFNIKELELHILAHITEARCHDPSPFYASYNTP</sequence>
<dbReference type="AlphaFoldDB" id="X8IUY7"/>
<feature type="compositionally biased region" description="Basic and acidic residues" evidence="1">
    <location>
        <begin position="49"/>
        <end position="82"/>
    </location>
</feature>
<feature type="compositionally biased region" description="Acidic residues" evidence="1">
    <location>
        <begin position="14"/>
        <end position="24"/>
    </location>
</feature>
<dbReference type="OrthoDB" id="6613063at2759"/>
<reference evidence="3" key="1">
    <citation type="journal article" date="2014" name="Genome Announc.">
        <title>Draft genome sequence of the plant-pathogenic soil fungus Rhizoctonia solani anastomosis group 3 strain Rhs1AP.</title>
        <authorList>
            <person name="Cubeta M.A."/>
            <person name="Thomas E."/>
            <person name="Dean R.A."/>
            <person name="Jabaji S."/>
            <person name="Neate S.M."/>
            <person name="Tavantzis S."/>
            <person name="Toda T."/>
            <person name="Vilgalys R."/>
            <person name="Bharathan N."/>
            <person name="Fedorova-Abrams N."/>
            <person name="Pakala S.B."/>
            <person name="Pakala S.M."/>
            <person name="Zafar N."/>
            <person name="Joardar V."/>
            <person name="Losada L."/>
            <person name="Nierman W.C."/>
        </authorList>
    </citation>
    <scope>NUCLEOTIDE SEQUENCE [LARGE SCALE GENOMIC DNA]</scope>
    <source>
        <strain evidence="3">AG-3</strain>
    </source>
</reference>
<name>X8IUY7_9AGAM</name>
<evidence type="ECO:0000313" key="2">
    <source>
        <dbReference type="EMBL" id="EUC53953.1"/>
    </source>
</evidence>
<comment type="caution">
    <text evidence="2">The sequence shown here is derived from an EMBL/GenBank/DDBJ whole genome shotgun (WGS) entry which is preliminary data.</text>
</comment>
<protein>
    <recommendedName>
        <fullName evidence="4">Transposase family Tnp2 protein</fullName>
    </recommendedName>
</protein>